<feature type="region of interest" description="Disordered" evidence="1">
    <location>
        <begin position="938"/>
        <end position="984"/>
    </location>
</feature>
<gene>
    <name evidence="2" type="ORF">IE81DRAFT_326543</name>
</gene>
<evidence type="ECO:0000256" key="1">
    <source>
        <dbReference type="SAM" id="MobiDB-lite"/>
    </source>
</evidence>
<proteinExistence type="predicted"/>
<feature type="compositionally biased region" description="Low complexity" evidence="1">
    <location>
        <begin position="962"/>
        <end position="975"/>
    </location>
</feature>
<protein>
    <submittedName>
        <fullName evidence="2">Uncharacterized protein</fullName>
    </submittedName>
</protein>
<feature type="compositionally biased region" description="Polar residues" evidence="1">
    <location>
        <begin position="440"/>
        <end position="465"/>
    </location>
</feature>
<feature type="compositionally biased region" description="Polar residues" evidence="1">
    <location>
        <begin position="938"/>
        <end position="956"/>
    </location>
</feature>
<sequence length="1243" mass="133871">MIVDDAASTQVQSLATRPTNDIDHRQCPFAAVRLISPSAMKMGRPCRCACVDAPLRRLRGTMDRTMGGDLGRGGTRHQRLPRTYIYRTILFRGAYDDAGQVATTSLRSRLNGPASCVSAGTRIKDAAPLAHRTHFRLKREHHARTAKRLEQPASEPASKHHIVPSRPHTPPTVLTMRLTSHTPHSSAADFKVGKPKPVQSKALTGWTPPAPTFHSGAGATKKFSRRTSDGVANESVSTALKLPSDASTFIENPFSPLSARARASMNNWSFYSTDLESDGSADAASRAGESLVSPKSHTPRTAAVKASRRSVGPQIKRAAIPPALQLALDTVPRQARLPAKSGFDDSSDEEGVEEVQEITFRDTRYDSHDGSSSPFDALRSAGRFFRQADTTSGDASSPRRKSKSLSLSFNVGHKRRHSRNATPKTARASIDDDDMVSVPMTPNSAPKTAPCTQHGRTTSTSLQQKTNAANASPSAQPSTPVSIRDLKRALASSRAETSSTPPPTFASTLVRSSPQTKSPALQPASAAIKTIEKRSDKLRLVAPPPSAPLPATPRVDGQRDSGSPAPFSDMLDRPPSPIDPWLSPIQTPSSFSTHAAPLAFSTPSSADGIVSRPSPSNRNQQRHSRIYPSTLQVVEAPRSKMPAPLRLAFDPKRRPKAHLQHRTPAVQSISQGQPRTFGTPTSAMLCTPLARSPTRLGAATVGAGLLKNWSGDDEGDLKLTPAPSRMTLGKQKPAQQVAHAGRQPSLRRKLSAGQQQLAAKVARRPANAPKAASKQSSPAASLRSLASYDRPLPPTPIIDASTIEVDLLVPPLVYTSSSASLSTSSLDSTLSKASFQAKRTEGLLIALGIGSEKLDNDGKYVKVKDAPAFPSETLDDEELCENLKPTPVVAEHMEKELEYAQALRGDRLRDFQFGGNTISSRGSTSQSNSLKPLLLVRSANQTPTTAPRSSSQSRTWRPSHAGTGTNSSSSMGSVGIRYNKPDDHTSLTLRERRLSRYAFAASQAGLPFRSANNSVVDVVSVADQDRGHLRSVSQEEPRQSARSRSDSLDSCVQSEISSTAFHMRHPFGLLRNEGEGSAWISSESLNAQSPPSSLKPLPLVPIDVGHDAHKPDSEVMMGRASLHGPIGAPNDRNPLSEEDGQDGPIMFDVSTSPIMGQMNSLRPSYSDSSILEQYTSEMHHAGDEVDILGLMIRQVRDESGQSQRVRFNTRALTSSTRRRLCEGYKTHKKAAPSNVSSVQTEDE</sequence>
<dbReference type="OrthoDB" id="10364325at2759"/>
<dbReference type="Proteomes" id="UP000245783">
    <property type="component" value="Unassembled WGS sequence"/>
</dbReference>
<feature type="compositionally biased region" description="Low complexity" evidence="1">
    <location>
        <begin position="466"/>
        <end position="480"/>
    </location>
</feature>
<evidence type="ECO:0000313" key="2">
    <source>
        <dbReference type="EMBL" id="PWN39441.1"/>
    </source>
</evidence>
<dbReference type="EMBL" id="KZ819467">
    <property type="protein sequence ID" value="PWN39441.1"/>
    <property type="molecule type" value="Genomic_DNA"/>
</dbReference>
<dbReference type="GeneID" id="37036723"/>
<feature type="compositionally biased region" description="Low complexity" evidence="1">
    <location>
        <begin position="279"/>
        <end position="290"/>
    </location>
</feature>
<feature type="region of interest" description="Disordered" evidence="1">
    <location>
        <begin position="203"/>
        <end position="232"/>
    </location>
</feature>
<feature type="compositionally biased region" description="Basic and acidic residues" evidence="1">
    <location>
        <begin position="359"/>
        <end position="369"/>
    </location>
</feature>
<feature type="compositionally biased region" description="Pro residues" evidence="1">
    <location>
        <begin position="542"/>
        <end position="551"/>
    </location>
</feature>
<feature type="compositionally biased region" description="Polar residues" evidence="1">
    <location>
        <begin position="509"/>
        <end position="519"/>
    </location>
</feature>
<feature type="region of interest" description="Disordered" evidence="1">
    <location>
        <begin position="139"/>
        <end position="170"/>
    </location>
</feature>
<name>A0A316VT97_9BASI</name>
<feature type="region of interest" description="Disordered" evidence="1">
    <location>
        <begin position="338"/>
        <end position="625"/>
    </location>
</feature>
<organism evidence="2 3">
    <name type="scientific">Ceraceosorus guamensis</name>
    <dbReference type="NCBI Taxonomy" id="1522189"/>
    <lineage>
        <taxon>Eukaryota</taxon>
        <taxon>Fungi</taxon>
        <taxon>Dikarya</taxon>
        <taxon>Basidiomycota</taxon>
        <taxon>Ustilaginomycotina</taxon>
        <taxon>Exobasidiomycetes</taxon>
        <taxon>Ceraceosorales</taxon>
        <taxon>Ceraceosoraceae</taxon>
        <taxon>Ceraceosorus</taxon>
    </lineage>
</organism>
<dbReference type="AlphaFoldDB" id="A0A316VT97"/>
<feature type="compositionally biased region" description="Basic and acidic residues" evidence="1">
    <location>
        <begin position="1027"/>
        <end position="1047"/>
    </location>
</feature>
<feature type="region of interest" description="Disordered" evidence="1">
    <location>
        <begin position="711"/>
        <end position="782"/>
    </location>
</feature>
<reference evidence="2 3" key="1">
    <citation type="journal article" date="2018" name="Mol. Biol. Evol.">
        <title>Broad Genomic Sampling Reveals a Smut Pathogenic Ancestry of the Fungal Clade Ustilaginomycotina.</title>
        <authorList>
            <person name="Kijpornyongpan T."/>
            <person name="Mondo S.J."/>
            <person name="Barry K."/>
            <person name="Sandor L."/>
            <person name="Lee J."/>
            <person name="Lipzen A."/>
            <person name="Pangilinan J."/>
            <person name="LaButti K."/>
            <person name="Hainaut M."/>
            <person name="Henrissat B."/>
            <person name="Grigoriev I.V."/>
            <person name="Spatafora J.W."/>
            <person name="Aime M.C."/>
        </authorList>
    </citation>
    <scope>NUCLEOTIDE SEQUENCE [LARGE SCALE GENOMIC DNA]</scope>
    <source>
        <strain evidence="2 3">MCA 4658</strain>
    </source>
</reference>
<dbReference type="RefSeq" id="XP_025366601.1">
    <property type="nucleotide sequence ID" value="XM_025514853.1"/>
</dbReference>
<feature type="compositionally biased region" description="Polar residues" evidence="1">
    <location>
        <begin position="584"/>
        <end position="593"/>
    </location>
</feature>
<dbReference type="InParanoid" id="A0A316VT97"/>
<feature type="region of interest" description="Disordered" evidence="1">
    <location>
        <begin position="1027"/>
        <end position="1050"/>
    </location>
</feature>
<feature type="compositionally biased region" description="Low complexity" evidence="1">
    <location>
        <begin position="765"/>
        <end position="782"/>
    </location>
</feature>
<feature type="region of interest" description="Disordered" evidence="1">
    <location>
        <begin position="279"/>
        <end position="314"/>
    </location>
</feature>
<accession>A0A316VT97</accession>
<evidence type="ECO:0000313" key="3">
    <source>
        <dbReference type="Proteomes" id="UP000245783"/>
    </source>
</evidence>
<feature type="compositionally biased region" description="Basic and acidic residues" evidence="1">
    <location>
        <begin position="530"/>
        <end position="539"/>
    </location>
</feature>
<feature type="compositionally biased region" description="Acidic residues" evidence="1">
    <location>
        <begin position="345"/>
        <end position="356"/>
    </location>
</feature>
<keyword evidence="3" id="KW-1185">Reference proteome</keyword>